<proteinExistence type="predicted"/>
<organism evidence="1 2">
    <name type="scientific">Pluteus cervinus</name>
    <dbReference type="NCBI Taxonomy" id="181527"/>
    <lineage>
        <taxon>Eukaryota</taxon>
        <taxon>Fungi</taxon>
        <taxon>Dikarya</taxon>
        <taxon>Basidiomycota</taxon>
        <taxon>Agaricomycotina</taxon>
        <taxon>Agaricomycetes</taxon>
        <taxon>Agaricomycetidae</taxon>
        <taxon>Agaricales</taxon>
        <taxon>Pluteineae</taxon>
        <taxon>Pluteaceae</taxon>
        <taxon>Pluteus</taxon>
    </lineage>
</organism>
<name>A0ACD3AMW2_9AGAR</name>
<dbReference type="EMBL" id="ML208386">
    <property type="protein sequence ID" value="TFK67056.1"/>
    <property type="molecule type" value="Genomic_DNA"/>
</dbReference>
<evidence type="ECO:0000313" key="1">
    <source>
        <dbReference type="EMBL" id="TFK67056.1"/>
    </source>
</evidence>
<accession>A0ACD3AMW2</accession>
<reference evidence="1 2" key="1">
    <citation type="journal article" date="2019" name="Nat. Ecol. Evol.">
        <title>Megaphylogeny resolves global patterns of mushroom evolution.</title>
        <authorList>
            <person name="Varga T."/>
            <person name="Krizsan K."/>
            <person name="Foldi C."/>
            <person name="Dima B."/>
            <person name="Sanchez-Garcia M."/>
            <person name="Sanchez-Ramirez S."/>
            <person name="Szollosi G.J."/>
            <person name="Szarkandi J.G."/>
            <person name="Papp V."/>
            <person name="Albert L."/>
            <person name="Andreopoulos W."/>
            <person name="Angelini C."/>
            <person name="Antonin V."/>
            <person name="Barry K.W."/>
            <person name="Bougher N.L."/>
            <person name="Buchanan P."/>
            <person name="Buyck B."/>
            <person name="Bense V."/>
            <person name="Catcheside P."/>
            <person name="Chovatia M."/>
            <person name="Cooper J."/>
            <person name="Damon W."/>
            <person name="Desjardin D."/>
            <person name="Finy P."/>
            <person name="Geml J."/>
            <person name="Haridas S."/>
            <person name="Hughes K."/>
            <person name="Justo A."/>
            <person name="Karasinski D."/>
            <person name="Kautmanova I."/>
            <person name="Kiss B."/>
            <person name="Kocsube S."/>
            <person name="Kotiranta H."/>
            <person name="LaButti K.M."/>
            <person name="Lechner B.E."/>
            <person name="Liimatainen K."/>
            <person name="Lipzen A."/>
            <person name="Lukacs Z."/>
            <person name="Mihaltcheva S."/>
            <person name="Morgado L.N."/>
            <person name="Niskanen T."/>
            <person name="Noordeloos M.E."/>
            <person name="Ohm R.A."/>
            <person name="Ortiz-Santana B."/>
            <person name="Ovrebo C."/>
            <person name="Racz N."/>
            <person name="Riley R."/>
            <person name="Savchenko A."/>
            <person name="Shiryaev A."/>
            <person name="Soop K."/>
            <person name="Spirin V."/>
            <person name="Szebenyi C."/>
            <person name="Tomsovsky M."/>
            <person name="Tulloss R.E."/>
            <person name="Uehling J."/>
            <person name="Grigoriev I.V."/>
            <person name="Vagvolgyi C."/>
            <person name="Papp T."/>
            <person name="Martin F.M."/>
            <person name="Miettinen O."/>
            <person name="Hibbett D.S."/>
            <person name="Nagy L.G."/>
        </authorList>
    </citation>
    <scope>NUCLEOTIDE SEQUENCE [LARGE SCALE GENOMIC DNA]</scope>
    <source>
        <strain evidence="1 2">NL-1719</strain>
    </source>
</reference>
<protein>
    <submittedName>
        <fullName evidence="1">Uncharacterized protein</fullName>
    </submittedName>
</protein>
<evidence type="ECO:0000313" key="2">
    <source>
        <dbReference type="Proteomes" id="UP000308600"/>
    </source>
</evidence>
<dbReference type="Proteomes" id="UP000308600">
    <property type="component" value="Unassembled WGS sequence"/>
</dbReference>
<gene>
    <name evidence="1" type="ORF">BDN72DRAFT_859416</name>
</gene>
<keyword evidence="2" id="KW-1185">Reference proteome</keyword>
<sequence>MSANLRHYGIRPIYTAAGALTSTKVEYLWEEKGAAVRGVNRCGVHEDGHHLSTRQPGGLHPLYMGFRALEPSTSPHPVQRAEYRTDVIERELASARADLMDAAAVLDRIDGGVTLLMRCPGCVLPDGATVKDITLDTYTTRLALKTGGREFQRAAVKLCQKFGEDIVLPHLRDFAQRCNIEGLPIPRASEGHGFEINPEGPNIFPIPVHEASTLVRCRLHPHGTLPMELAAHSLPPLNPYIALEGPGPSAPTSLFDTVSPPEPQAMSAQAPMVHGQPFNQYNFAPGSQFHMNPDSNHTYGRGRQPHRTQDADLESDATETPLRRRRAGSRGSRVRPEPQAAETAMKPSSRDYKLCFAFMFVLGGFLALTAVFFF</sequence>